<reference evidence="1 2" key="1">
    <citation type="submission" date="2014-08" db="EMBL/GenBank/DDBJ databases">
        <title>Complete genome of a marine bacteria Jeotgalibacillus malaysiensis.</title>
        <authorList>
            <person name="Yaakop A.S."/>
            <person name="Chan K.-G."/>
            <person name="Goh K.M."/>
        </authorList>
    </citation>
    <scope>NUCLEOTIDE SEQUENCE [LARGE SCALE GENOMIC DNA]</scope>
    <source>
        <strain evidence="1 2">D5</strain>
    </source>
</reference>
<accession>A0A0B5AKM1</accession>
<evidence type="ECO:0000313" key="1">
    <source>
        <dbReference type="EMBL" id="AJD90596.1"/>
    </source>
</evidence>
<keyword evidence="2" id="KW-1185">Reference proteome</keyword>
<sequence>MNCIPFYMKEKRGRIRMDMLKRVADYQLEESMLKWEGTFSD</sequence>
<dbReference type="KEGG" id="jeo:JMA_12790"/>
<dbReference type="BioCyc" id="JESP1508404:G14D9-10533-MONOMER"/>
<dbReference type="HOGENOM" id="CLU_3271337_0_0_9"/>
<organism evidence="1 2">
    <name type="scientific">Jeotgalibacillus malaysiensis</name>
    <dbReference type="NCBI Taxonomy" id="1508404"/>
    <lineage>
        <taxon>Bacteria</taxon>
        <taxon>Bacillati</taxon>
        <taxon>Bacillota</taxon>
        <taxon>Bacilli</taxon>
        <taxon>Bacillales</taxon>
        <taxon>Caryophanaceae</taxon>
        <taxon>Jeotgalibacillus</taxon>
    </lineage>
</organism>
<name>A0A0B5AKM1_9BACL</name>
<evidence type="ECO:0000313" key="2">
    <source>
        <dbReference type="Proteomes" id="UP000031449"/>
    </source>
</evidence>
<dbReference type="STRING" id="1508404.JMA_12790"/>
<dbReference type="Proteomes" id="UP000031449">
    <property type="component" value="Chromosome"/>
</dbReference>
<proteinExistence type="predicted"/>
<gene>
    <name evidence="1" type="ORF">JMA_12790</name>
</gene>
<dbReference type="EMBL" id="CP009416">
    <property type="protein sequence ID" value="AJD90596.1"/>
    <property type="molecule type" value="Genomic_DNA"/>
</dbReference>
<protein>
    <submittedName>
        <fullName evidence="1">Uncharacterized protein</fullName>
    </submittedName>
</protein>
<dbReference type="AlphaFoldDB" id="A0A0B5AKM1"/>